<dbReference type="Gene3D" id="2.120.10.30">
    <property type="entry name" value="TolB, C-terminal domain"/>
    <property type="match status" value="1"/>
</dbReference>
<evidence type="ECO:0000313" key="4">
    <source>
        <dbReference type="EMBL" id="NNM71756.1"/>
    </source>
</evidence>
<dbReference type="Pfam" id="PF07995">
    <property type="entry name" value="GSDH"/>
    <property type="match status" value="1"/>
</dbReference>
<feature type="domain" description="Glucose/Sorbosone dehydrogenase" evidence="3">
    <location>
        <begin position="66"/>
        <end position="391"/>
    </location>
</feature>
<feature type="chain" id="PRO_5032901253" evidence="2">
    <location>
        <begin position="22"/>
        <end position="402"/>
    </location>
</feature>
<keyword evidence="5" id="KW-1185">Reference proteome</keyword>
<evidence type="ECO:0000256" key="2">
    <source>
        <dbReference type="SAM" id="SignalP"/>
    </source>
</evidence>
<comment type="caution">
    <text evidence="4">The sequence shown here is derived from an EMBL/GenBank/DDBJ whole genome shotgun (WGS) entry which is preliminary data.</text>
</comment>
<dbReference type="InterPro" id="IPR012938">
    <property type="entry name" value="Glc/Sorbosone_DH"/>
</dbReference>
<sequence>MRITIAALAASLATFSGAPIAAQTAETREPNAPNQRPAFAGQTRAPLPDGPIAVATATVAEGIQGGWAFEFMPDGRMIVTEKAGRLRIVGRNGRPGGPVAGVPAVDSRGQGGLLDVALSPRFAEDRLVYLSFTEPRQGGGNGTSVARGRLVEEGAQPRLEKLEVIFRQVPAWDNNMHFGSRLVFAPDGKLFVTVGERSDREPRVQAQSLSSGLGKVFRINPDGSVPPDNPFVGREGAQGAIWSFGHRNVQAATLDGAGRLWIVEHGPRGGDELNRPEAGKNYGWPEVTYGLEYSGQSVGGGVTQRDGTEQPVYYWDPVIAPSGMASYEGDLFLGWRGALLVGGLVSQGIVVLRMAGDRVASEERIPLGARIRDVRVGPDGAVYAMTETRGGGASRILRLSPK</sequence>
<accession>A0A849HW39</accession>
<evidence type="ECO:0000259" key="3">
    <source>
        <dbReference type="Pfam" id="PF07995"/>
    </source>
</evidence>
<gene>
    <name evidence="4" type="ORF">HJG44_05000</name>
</gene>
<dbReference type="InterPro" id="IPR011041">
    <property type="entry name" value="Quinoprot_gluc/sorb_DH_b-prop"/>
</dbReference>
<dbReference type="InterPro" id="IPR011042">
    <property type="entry name" value="6-blade_b-propeller_TolB-like"/>
</dbReference>
<evidence type="ECO:0000256" key="1">
    <source>
        <dbReference type="SAM" id="MobiDB-lite"/>
    </source>
</evidence>
<dbReference type="SUPFAM" id="SSF50952">
    <property type="entry name" value="Soluble quinoprotein glucose dehydrogenase"/>
    <property type="match status" value="1"/>
</dbReference>
<name>A0A849HW39_9HYPH</name>
<dbReference type="PANTHER" id="PTHR19328">
    <property type="entry name" value="HEDGEHOG-INTERACTING PROTEIN"/>
    <property type="match status" value="1"/>
</dbReference>
<dbReference type="AlphaFoldDB" id="A0A849HW39"/>
<dbReference type="EMBL" id="JABEPP010000001">
    <property type="protein sequence ID" value="NNM71756.1"/>
    <property type="molecule type" value="Genomic_DNA"/>
</dbReference>
<feature type="signal peptide" evidence="2">
    <location>
        <begin position="1"/>
        <end position="21"/>
    </location>
</feature>
<organism evidence="4 5">
    <name type="scientific">Enterovirga aerilata</name>
    <dbReference type="NCBI Taxonomy" id="2730920"/>
    <lineage>
        <taxon>Bacteria</taxon>
        <taxon>Pseudomonadati</taxon>
        <taxon>Pseudomonadota</taxon>
        <taxon>Alphaproteobacteria</taxon>
        <taxon>Hyphomicrobiales</taxon>
        <taxon>Methylobacteriaceae</taxon>
        <taxon>Enterovirga</taxon>
    </lineage>
</organism>
<dbReference type="RefSeq" id="WP_171217178.1">
    <property type="nucleotide sequence ID" value="NZ_JABEPP010000001.1"/>
</dbReference>
<protein>
    <submittedName>
        <fullName evidence="4">PQQ-dependent sugar dehydrogenase</fullName>
    </submittedName>
</protein>
<dbReference type="Proteomes" id="UP000564885">
    <property type="component" value="Unassembled WGS sequence"/>
</dbReference>
<dbReference type="PANTHER" id="PTHR19328:SF75">
    <property type="entry name" value="ALDOSE SUGAR DEHYDROGENASE YLII"/>
    <property type="match status" value="1"/>
</dbReference>
<keyword evidence="2" id="KW-0732">Signal</keyword>
<reference evidence="4 5" key="1">
    <citation type="submission" date="2020-04" db="EMBL/GenBank/DDBJ databases">
        <title>Enterovirga sp. isolate from soil.</title>
        <authorList>
            <person name="Chea S."/>
            <person name="Kim D.-U."/>
        </authorList>
    </citation>
    <scope>NUCLEOTIDE SEQUENCE [LARGE SCALE GENOMIC DNA]</scope>
    <source>
        <strain evidence="4 5">DB1703</strain>
    </source>
</reference>
<proteinExistence type="predicted"/>
<feature type="region of interest" description="Disordered" evidence="1">
    <location>
        <begin position="25"/>
        <end position="44"/>
    </location>
</feature>
<evidence type="ECO:0000313" key="5">
    <source>
        <dbReference type="Proteomes" id="UP000564885"/>
    </source>
</evidence>